<dbReference type="InterPro" id="IPR053876">
    <property type="entry name" value="Phage_int_M"/>
</dbReference>
<dbReference type="InterPro" id="IPR025166">
    <property type="entry name" value="Integrase_DNA_bind_dom"/>
</dbReference>
<gene>
    <name evidence="7" type="ORF">EI168_02560</name>
</gene>
<protein>
    <submittedName>
        <fullName evidence="7">Tyrosine-type recombinase/integrase</fullName>
    </submittedName>
</protein>
<comment type="caution">
    <text evidence="7">The sequence shown here is derived from an EMBL/GenBank/DDBJ whole genome shotgun (WGS) entry which is preliminary data.</text>
</comment>
<dbReference type="InterPro" id="IPR038488">
    <property type="entry name" value="Integrase_DNA-bd_sf"/>
</dbReference>
<dbReference type="PROSITE" id="PS51898">
    <property type="entry name" value="TYR_RECOMBINASE"/>
    <property type="match status" value="1"/>
</dbReference>
<organism evidence="7 8">
    <name type="scientific">Halomonas casei</name>
    <dbReference type="NCBI Taxonomy" id="2742613"/>
    <lineage>
        <taxon>Bacteria</taxon>
        <taxon>Pseudomonadati</taxon>
        <taxon>Pseudomonadota</taxon>
        <taxon>Gammaproteobacteria</taxon>
        <taxon>Oceanospirillales</taxon>
        <taxon>Halomonadaceae</taxon>
        <taxon>Halomonas</taxon>
    </lineage>
</organism>
<evidence type="ECO:0000256" key="4">
    <source>
        <dbReference type="ARBA" id="ARBA00023172"/>
    </source>
</evidence>
<dbReference type="Gene3D" id="3.30.160.390">
    <property type="entry name" value="Integrase, DNA-binding domain"/>
    <property type="match status" value="1"/>
</dbReference>
<keyword evidence="3" id="KW-0238">DNA-binding</keyword>
<evidence type="ECO:0000313" key="8">
    <source>
        <dbReference type="Proteomes" id="UP001645039"/>
    </source>
</evidence>
<dbReference type="Proteomes" id="UP001645039">
    <property type="component" value="Unassembled WGS sequence"/>
</dbReference>
<dbReference type="InterPro" id="IPR050808">
    <property type="entry name" value="Phage_Integrase"/>
</dbReference>
<sequence>MKRSEIRTKPLAERVVAALEPEDKAYRVSDGAGLYLYVRTDATKSWELRYRKPDGKYSWLGLGSYPEVKPKEARQRATDTKALIAKGTTPRQHKKAQEQQAQTASRETVAALMDEWHEMKAKSVDANSLRKVWLSIQRHLIPAMGNEPLSRIQPAYILEYFRKLEALGIHATSAKIRRALAEAFDMAAFAGRVPSNPVRGVERFIEAGKGSNYAHVAQQDVPALMRAINQYPRSPQVRITMLLLALNGCRPGELRQAAWSEFDLDNGLWDLPAERTKKRRAILMPLAPQSVVLLREQRQHSGSFNLVFPNRNDPRKPMSNMAVGKALEHIGYAGRQTGHGFRHILSTALNERGYNADHIEAQLAHVTGNIRSTYNKAIYLEPRRLMMQAWADEVYGMIDGASKVVGFKARG</sequence>
<comment type="similarity">
    <text evidence="1">Belongs to the 'phage' integrase family.</text>
</comment>
<dbReference type="PANTHER" id="PTHR30629:SF2">
    <property type="entry name" value="PROPHAGE INTEGRASE INTS-RELATED"/>
    <property type="match status" value="1"/>
</dbReference>
<evidence type="ECO:0000256" key="5">
    <source>
        <dbReference type="SAM" id="MobiDB-lite"/>
    </source>
</evidence>
<evidence type="ECO:0000256" key="2">
    <source>
        <dbReference type="ARBA" id="ARBA00022908"/>
    </source>
</evidence>
<dbReference type="InterPro" id="IPR013762">
    <property type="entry name" value="Integrase-like_cat_sf"/>
</dbReference>
<dbReference type="InterPro" id="IPR002104">
    <property type="entry name" value="Integrase_catalytic"/>
</dbReference>
<dbReference type="InterPro" id="IPR011010">
    <property type="entry name" value="DNA_brk_join_enz"/>
</dbReference>
<reference evidence="7 8" key="1">
    <citation type="submission" date="2020-07" db="EMBL/GenBank/DDBJ databases">
        <title>Halophilic bacteria isolated from french cheeses.</title>
        <authorList>
            <person name="Kothe C.I."/>
            <person name="Farah-Kraiem B."/>
            <person name="Renault P."/>
            <person name="Dridi B."/>
        </authorList>
    </citation>
    <scope>NUCLEOTIDE SEQUENCE [LARGE SCALE GENOMIC DNA]</scope>
    <source>
        <strain evidence="7 8">FME1</strain>
    </source>
</reference>
<dbReference type="Gene3D" id="1.10.443.10">
    <property type="entry name" value="Intergrase catalytic core"/>
    <property type="match status" value="1"/>
</dbReference>
<accession>A0ABR9F162</accession>
<dbReference type="CDD" id="cd00801">
    <property type="entry name" value="INT_P4_C"/>
    <property type="match status" value="1"/>
</dbReference>
<evidence type="ECO:0000256" key="1">
    <source>
        <dbReference type="ARBA" id="ARBA00008857"/>
    </source>
</evidence>
<proteinExistence type="inferred from homology"/>
<dbReference type="Pfam" id="PF13356">
    <property type="entry name" value="Arm-DNA-bind_3"/>
    <property type="match status" value="1"/>
</dbReference>
<dbReference type="RefSeq" id="WP_096281112.1">
    <property type="nucleotide sequence ID" value="NZ_CP189763.1"/>
</dbReference>
<dbReference type="Pfam" id="PF00589">
    <property type="entry name" value="Phage_integrase"/>
    <property type="match status" value="1"/>
</dbReference>
<feature type="region of interest" description="Disordered" evidence="5">
    <location>
        <begin position="82"/>
        <end position="105"/>
    </location>
</feature>
<dbReference type="PANTHER" id="PTHR30629">
    <property type="entry name" value="PROPHAGE INTEGRASE"/>
    <property type="match status" value="1"/>
</dbReference>
<dbReference type="Gene3D" id="1.10.150.130">
    <property type="match status" value="1"/>
</dbReference>
<dbReference type="EMBL" id="RRZD01000002">
    <property type="protein sequence ID" value="MBE0398990.1"/>
    <property type="molecule type" value="Genomic_DNA"/>
</dbReference>
<feature type="domain" description="Tyr recombinase" evidence="6">
    <location>
        <begin position="211"/>
        <end position="392"/>
    </location>
</feature>
<dbReference type="Pfam" id="PF22022">
    <property type="entry name" value="Phage_int_M"/>
    <property type="match status" value="1"/>
</dbReference>
<keyword evidence="2" id="KW-0229">DNA integration</keyword>
<evidence type="ECO:0000256" key="3">
    <source>
        <dbReference type="ARBA" id="ARBA00023125"/>
    </source>
</evidence>
<evidence type="ECO:0000313" key="7">
    <source>
        <dbReference type="EMBL" id="MBE0398990.1"/>
    </source>
</evidence>
<keyword evidence="8" id="KW-1185">Reference proteome</keyword>
<dbReference type="SUPFAM" id="SSF56349">
    <property type="entry name" value="DNA breaking-rejoining enzymes"/>
    <property type="match status" value="1"/>
</dbReference>
<keyword evidence="4" id="KW-0233">DNA recombination</keyword>
<name>A0ABR9F162_9GAMM</name>
<evidence type="ECO:0000259" key="6">
    <source>
        <dbReference type="PROSITE" id="PS51898"/>
    </source>
</evidence>
<dbReference type="InterPro" id="IPR010998">
    <property type="entry name" value="Integrase_recombinase_N"/>
</dbReference>